<accession>A0A223V2X0</accession>
<dbReference type="OrthoDB" id="6400719at2"/>
<organism evidence="1 2">
    <name type="scientific">Maribacter cobaltidurans</name>
    <dbReference type="NCBI Taxonomy" id="1178778"/>
    <lineage>
        <taxon>Bacteria</taxon>
        <taxon>Pseudomonadati</taxon>
        <taxon>Bacteroidota</taxon>
        <taxon>Flavobacteriia</taxon>
        <taxon>Flavobacteriales</taxon>
        <taxon>Flavobacteriaceae</taxon>
        <taxon>Maribacter</taxon>
    </lineage>
</organism>
<protein>
    <submittedName>
        <fullName evidence="1">Uncharacterized protein</fullName>
    </submittedName>
</protein>
<dbReference type="AlphaFoldDB" id="A0A223V2X0"/>
<sequence>MEKTAQNNNSTAMEDNGKTIAILAYITIIGLIIAYVMNHEKKWPFAQYHIIQSLGLAITGLSLGVIGMIPILGWFISVLGSLILIYMWILGLINALKEKEKPVPFLGEQYQKWFANL</sequence>
<dbReference type="EMBL" id="CP022957">
    <property type="protein sequence ID" value="ASV29745.1"/>
    <property type="molecule type" value="Genomic_DNA"/>
</dbReference>
<dbReference type="RefSeq" id="WP_094996368.1">
    <property type="nucleotide sequence ID" value="NZ_BMJL01000009.1"/>
</dbReference>
<reference evidence="1 2" key="1">
    <citation type="submission" date="2017-08" db="EMBL/GenBank/DDBJ databases">
        <title>The complete genome sequence of Maribacter sp. B1, isolated from deep-sea sediment.</title>
        <authorList>
            <person name="Wu Y.-H."/>
            <person name="Cheng H."/>
            <person name="Xu X.-W."/>
        </authorList>
    </citation>
    <scope>NUCLEOTIDE SEQUENCE [LARGE SCALE GENOMIC DNA]</scope>
    <source>
        <strain evidence="1 2">B1</strain>
    </source>
</reference>
<gene>
    <name evidence="1" type="ORF">CJ263_05655</name>
</gene>
<dbReference type="Proteomes" id="UP000215244">
    <property type="component" value="Chromosome"/>
</dbReference>
<evidence type="ECO:0000313" key="2">
    <source>
        <dbReference type="Proteomes" id="UP000215244"/>
    </source>
</evidence>
<dbReference type="KEGG" id="marb:CJ263_05655"/>
<keyword evidence="2" id="KW-1185">Reference proteome</keyword>
<name>A0A223V2X0_9FLAO</name>
<evidence type="ECO:0000313" key="1">
    <source>
        <dbReference type="EMBL" id="ASV29745.1"/>
    </source>
</evidence>
<proteinExistence type="predicted"/>